<protein>
    <recommendedName>
        <fullName evidence="4">SMP-30/Gluconolactonase/LRE-like region domain-containing protein</fullName>
    </recommendedName>
</protein>
<comment type="caution">
    <text evidence="2">The sequence shown here is derived from an EMBL/GenBank/DDBJ whole genome shotgun (WGS) entry which is preliminary data.</text>
</comment>
<reference evidence="2 3" key="1">
    <citation type="submission" date="2020-08" db="EMBL/GenBank/DDBJ databases">
        <title>Sequencing the genomes of 1000 actinobacteria strains.</title>
        <authorList>
            <person name="Klenk H.-P."/>
        </authorList>
    </citation>
    <scope>NUCLEOTIDE SEQUENCE [LARGE SCALE GENOMIC DNA]</scope>
    <source>
        <strain evidence="2 3">DSM 44786</strain>
    </source>
</reference>
<dbReference type="EMBL" id="JACHJR010000001">
    <property type="protein sequence ID" value="MBB4951662.1"/>
    <property type="molecule type" value="Genomic_DNA"/>
</dbReference>
<evidence type="ECO:0000256" key="1">
    <source>
        <dbReference type="SAM" id="SignalP"/>
    </source>
</evidence>
<dbReference type="PANTHER" id="PTHR42060:SF1">
    <property type="entry name" value="NHL REPEAT-CONTAINING PROTEIN"/>
    <property type="match status" value="1"/>
</dbReference>
<dbReference type="PANTHER" id="PTHR42060">
    <property type="entry name" value="NHL REPEAT-CONTAINING PROTEIN-RELATED"/>
    <property type="match status" value="1"/>
</dbReference>
<sequence>MLRLTRFARPAGLAAASLALTLFSAAPAVSVAPPLSDAHVLAHLDLAAGQAPENIVLEPDGSADVTFIGARQIARIGLDGHTQVLATLPAPAVPATPLVGFAAVTGIARADDGTLYVNYATGTEDLTGVWRLSPGGVPERIAALPANGLPNGLALDQQHGDLYVADSVLGTVWRVSLQDGTRTAWATGTELQPAGFIGANGLRKHHGAIWVSNTDRGTILRIPICPDGSAGPIETRATGLDGIDDFGFTGQGDNLLAARNTANEIVYVTPGGAPTVVLTQQDGLSNPTSVAVCGDTVYVTSAAFFTLQDPNLLLARITA</sequence>
<dbReference type="Proteomes" id="UP000573327">
    <property type="component" value="Unassembled WGS sequence"/>
</dbReference>
<dbReference type="SUPFAM" id="SSF63829">
    <property type="entry name" value="Calcium-dependent phosphotriesterase"/>
    <property type="match status" value="1"/>
</dbReference>
<accession>A0A7W7SJT6</accession>
<feature type="chain" id="PRO_5038458992" description="SMP-30/Gluconolactonase/LRE-like region domain-containing protein" evidence="1">
    <location>
        <begin position="29"/>
        <end position="319"/>
    </location>
</feature>
<proteinExistence type="predicted"/>
<feature type="signal peptide" evidence="1">
    <location>
        <begin position="1"/>
        <end position="28"/>
    </location>
</feature>
<dbReference type="Gene3D" id="2.120.10.30">
    <property type="entry name" value="TolB, C-terminal domain"/>
    <property type="match status" value="1"/>
</dbReference>
<evidence type="ECO:0000313" key="2">
    <source>
        <dbReference type="EMBL" id="MBB4951662.1"/>
    </source>
</evidence>
<gene>
    <name evidence="2" type="ORF">F4556_007197</name>
</gene>
<dbReference type="InterPro" id="IPR011042">
    <property type="entry name" value="6-blade_b-propeller_TolB-like"/>
</dbReference>
<dbReference type="AlphaFoldDB" id="A0A7W7SJT6"/>
<evidence type="ECO:0008006" key="4">
    <source>
        <dbReference type="Google" id="ProtNLM"/>
    </source>
</evidence>
<evidence type="ECO:0000313" key="3">
    <source>
        <dbReference type="Proteomes" id="UP000573327"/>
    </source>
</evidence>
<organism evidence="2 3">
    <name type="scientific">Kitasatospora gansuensis</name>
    <dbReference type="NCBI Taxonomy" id="258050"/>
    <lineage>
        <taxon>Bacteria</taxon>
        <taxon>Bacillati</taxon>
        <taxon>Actinomycetota</taxon>
        <taxon>Actinomycetes</taxon>
        <taxon>Kitasatosporales</taxon>
        <taxon>Streptomycetaceae</taxon>
        <taxon>Kitasatospora</taxon>
    </lineage>
</organism>
<dbReference type="InterPro" id="IPR052998">
    <property type="entry name" value="Hetero-Diels-Alderase-like"/>
</dbReference>
<name>A0A7W7SJT6_9ACTN</name>
<keyword evidence="1" id="KW-0732">Signal</keyword>
<keyword evidence="3" id="KW-1185">Reference proteome</keyword>